<dbReference type="Proteomes" id="UP000076722">
    <property type="component" value="Unassembled WGS sequence"/>
</dbReference>
<accession>A0A164R3H6</accession>
<dbReference type="STRING" id="1314777.A0A164R3H6"/>
<gene>
    <name evidence="6" type="ORF">SISNIDRAFT_415543</name>
</gene>
<evidence type="ECO:0000256" key="4">
    <source>
        <dbReference type="ARBA" id="ARBA00023128"/>
    </source>
</evidence>
<comment type="similarity">
    <text evidence="2">Belongs to the ATP12 family.</text>
</comment>
<dbReference type="PANTHER" id="PTHR21013">
    <property type="entry name" value="ATP SYNTHASE MITOCHONDRIAL F1 COMPLEX ASSEMBLY FACTOR 2/ATP12 PROTEIN, MITOCHONDRIAL PRECURSOR"/>
    <property type="match status" value="1"/>
</dbReference>
<comment type="subcellular location">
    <subcellularLocation>
        <location evidence="1">Mitochondrion</location>
    </subcellularLocation>
</comment>
<protein>
    <submittedName>
        <fullName evidence="6">ATP12-domain-containing protein</fullName>
    </submittedName>
</protein>
<name>A0A164R3H6_9AGAM</name>
<dbReference type="InterPro" id="IPR042272">
    <property type="entry name" value="ATP12_ATP_synth-F1-assembly_N"/>
</dbReference>
<dbReference type="InterPro" id="IPR011419">
    <property type="entry name" value="ATP12_ATP_synth-F1-assembly"/>
</dbReference>
<dbReference type="SUPFAM" id="SSF160909">
    <property type="entry name" value="ATP12-like"/>
    <property type="match status" value="1"/>
</dbReference>
<organism evidence="6 7">
    <name type="scientific">Sistotremastrum niveocremeum HHB9708</name>
    <dbReference type="NCBI Taxonomy" id="1314777"/>
    <lineage>
        <taxon>Eukaryota</taxon>
        <taxon>Fungi</taxon>
        <taxon>Dikarya</taxon>
        <taxon>Basidiomycota</taxon>
        <taxon>Agaricomycotina</taxon>
        <taxon>Agaricomycetes</taxon>
        <taxon>Sistotremastrales</taxon>
        <taxon>Sistotremastraceae</taxon>
        <taxon>Sertulicium</taxon>
        <taxon>Sertulicium niveocremeum</taxon>
    </lineage>
</organism>
<dbReference type="AlphaFoldDB" id="A0A164R3H6"/>
<keyword evidence="7" id="KW-1185">Reference proteome</keyword>
<keyword evidence="3" id="KW-0809">Transit peptide</keyword>
<evidence type="ECO:0000256" key="5">
    <source>
        <dbReference type="ARBA" id="ARBA00023186"/>
    </source>
</evidence>
<evidence type="ECO:0000256" key="1">
    <source>
        <dbReference type="ARBA" id="ARBA00004173"/>
    </source>
</evidence>
<sequence length="276" mass="31148">MRLLAQSCRRLHFREPLGLRFYATPAPDGPAVTATNRAAATLKRFWNTVDVESHNQGLVVTLDGRPLKTPSNNVLVIPPHRPILASLIASEWDNLDKVIKSHALPMTSIASRAVDGLNDHATRSEVVKNLLNYLQTDTICFHESHPPALVDLQKIHWDPILHWARETYSVEIKTFETILRPSQPAASLQTFERELSNFDTWELAALERAVYSTKSFLVAFALLKQRLSVEEAAQASEVEVRSQIQRWGEVEDSHDVDYQDIRRLLGSVACVLLREG</sequence>
<keyword evidence="4" id="KW-0496">Mitochondrion</keyword>
<evidence type="ECO:0000256" key="2">
    <source>
        <dbReference type="ARBA" id="ARBA00008231"/>
    </source>
</evidence>
<dbReference type="GO" id="GO:0005739">
    <property type="term" value="C:mitochondrion"/>
    <property type="evidence" value="ECO:0007669"/>
    <property type="project" value="UniProtKB-SubCell"/>
</dbReference>
<dbReference type="Pfam" id="PF07542">
    <property type="entry name" value="ATP12"/>
    <property type="match status" value="1"/>
</dbReference>
<proteinExistence type="inferred from homology"/>
<evidence type="ECO:0000313" key="6">
    <source>
        <dbReference type="EMBL" id="KZS90219.1"/>
    </source>
</evidence>
<dbReference type="Gene3D" id="1.10.3580.10">
    <property type="entry name" value="ATP12 ATPase"/>
    <property type="match status" value="1"/>
</dbReference>
<evidence type="ECO:0000313" key="7">
    <source>
        <dbReference type="Proteomes" id="UP000076722"/>
    </source>
</evidence>
<reference evidence="6 7" key="1">
    <citation type="journal article" date="2016" name="Mol. Biol. Evol.">
        <title>Comparative Genomics of Early-Diverging Mushroom-Forming Fungi Provides Insights into the Origins of Lignocellulose Decay Capabilities.</title>
        <authorList>
            <person name="Nagy L.G."/>
            <person name="Riley R."/>
            <person name="Tritt A."/>
            <person name="Adam C."/>
            <person name="Daum C."/>
            <person name="Floudas D."/>
            <person name="Sun H."/>
            <person name="Yadav J.S."/>
            <person name="Pangilinan J."/>
            <person name="Larsson K.H."/>
            <person name="Matsuura K."/>
            <person name="Barry K."/>
            <person name="Labutti K."/>
            <person name="Kuo R."/>
            <person name="Ohm R.A."/>
            <person name="Bhattacharya S.S."/>
            <person name="Shirouzu T."/>
            <person name="Yoshinaga Y."/>
            <person name="Martin F.M."/>
            <person name="Grigoriev I.V."/>
            <person name="Hibbett D.S."/>
        </authorList>
    </citation>
    <scope>NUCLEOTIDE SEQUENCE [LARGE SCALE GENOMIC DNA]</scope>
    <source>
        <strain evidence="6 7">HHB9708</strain>
    </source>
</reference>
<dbReference type="PANTHER" id="PTHR21013:SF10">
    <property type="entry name" value="ATP SYNTHASE MITOCHONDRIAL F1 COMPLEX ASSEMBLY FACTOR 2"/>
    <property type="match status" value="1"/>
</dbReference>
<dbReference type="OrthoDB" id="5673at2759"/>
<dbReference type="EMBL" id="KV419422">
    <property type="protein sequence ID" value="KZS90219.1"/>
    <property type="molecule type" value="Genomic_DNA"/>
</dbReference>
<dbReference type="InterPro" id="IPR023335">
    <property type="entry name" value="ATP12_ortho_dom_sf"/>
</dbReference>
<evidence type="ECO:0000256" key="3">
    <source>
        <dbReference type="ARBA" id="ARBA00022946"/>
    </source>
</evidence>
<keyword evidence="5" id="KW-0143">Chaperone</keyword>
<dbReference type="Gene3D" id="3.30.2180.10">
    <property type="entry name" value="ATP12-like"/>
    <property type="match status" value="1"/>
</dbReference>
<dbReference type="GO" id="GO:0033615">
    <property type="term" value="P:mitochondrial proton-transporting ATP synthase complex assembly"/>
    <property type="evidence" value="ECO:0007669"/>
    <property type="project" value="TreeGrafter"/>
</dbReference>